<protein>
    <recommendedName>
        <fullName evidence="3">Transposase</fullName>
    </recommendedName>
</protein>
<organism evidence="1 2">
    <name type="scientific">Candidatus Accumulibacter cognatus</name>
    <dbReference type="NCBI Taxonomy" id="2954383"/>
    <lineage>
        <taxon>Bacteria</taxon>
        <taxon>Pseudomonadati</taxon>
        <taxon>Pseudomonadota</taxon>
        <taxon>Betaproteobacteria</taxon>
        <taxon>Candidatus Accumulibacter</taxon>
    </lineage>
</organism>
<sequence>MPGLLDQVEGEILQVSADGAYDSHGCPAAIAERDARATIPSRDGAVPWGDEHPRNAILQEIEAKGLDGWKNDSGYPRRSIAENRMYRLKQLGDSLYS</sequence>
<accession>A0A080M0W7</accession>
<evidence type="ECO:0000313" key="2">
    <source>
        <dbReference type="Proteomes" id="UP000021315"/>
    </source>
</evidence>
<dbReference type="PANTHER" id="PTHR34631">
    <property type="match status" value="1"/>
</dbReference>
<dbReference type="PANTHER" id="PTHR34631:SF3">
    <property type="entry name" value="ISSOD12 TRANSPOSASE TNPA_ISSOD12"/>
    <property type="match status" value="1"/>
</dbReference>
<evidence type="ECO:0008006" key="3">
    <source>
        <dbReference type="Google" id="ProtNLM"/>
    </source>
</evidence>
<name>A0A080M0W7_9PROT</name>
<dbReference type="STRING" id="1453999.AW06_004114"/>
<keyword evidence="2" id="KW-1185">Reference proteome</keyword>
<dbReference type="InterPro" id="IPR053172">
    <property type="entry name" value="Tn903_transposase"/>
</dbReference>
<comment type="caution">
    <text evidence="1">The sequence shown here is derived from an EMBL/GenBank/DDBJ whole genome shotgun (WGS) entry which is preliminary data.</text>
</comment>
<dbReference type="EMBL" id="JDST02000118">
    <property type="protein sequence ID" value="KFB74902.1"/>
    <property type="molecule type" value="Genomic_DNA"/>
</dbReference>
<reference evidence="1" key="1">
    <citation type="submission" date="2014-02" db="EMBL/GenBank/DDBJ databases">
        <title>Expanding our view of genomic diversity in Candidatus Accumulibacter clades.</title>
        <authorList>
            <person name="Skennerton C.T."/>
            <person name="Barr J.J."/>
            <person name="Slater F.R."/>
            <person name="Bond P.L."/>
            <person name="Tyson G.W."/>
        </authorList>
    </citation>
    <scope>NUCLEOTIDE SEQUENCE [LARGE SCALE GENOMIC DNA]</scope>
</reference>
<evidence type="ECO:0000313" key="1">
    <source>
        <dbReference type="EMBL" id="KFB74902.1"/>
    </source>
</evidence>
<dbReference type="AlphaFoldDB" id="A0A080M0W7"/>
<dbReference type="Proteomes" id="UP000021315">
    <property type="component" value="Unassembled WGS sequence"/>
</dbReference>
<proteinExistence type="predicted"/>
<gene>
    <name evidence="1" type="ORF">AW06_004114</name>
</gene>